<dbReference type="GO" id="GO:0007096">
    <property type="term" value="P:regulation of exit from mitosis"/>
    <property type="evidence" value="ECO:0007669"/>
    <property type="project" value="TreeGrafter"/>
</dbReference>
<evidence type="ECO:0000256" key="2">
    <source>
        <dbReference type="ARBA" id="ARBA00022692"/>
    </source>
</evidence>
<dbReference type="RefSeq" id="XP_020433491.1">
    <property type="nucleotide sequence ID" value="XM_020576242.1"/>
</dbReference>
<dbReference type="AlphaFoldDB" id="D3B9Y6"/>
<name>D3B9Y6_HETP5</name>
<dbReference type="EMBL" id="ADBJ01000025">
    <property type="protein sequence ID" value="EFA81373.1"/>
    <property type="molecule type" value="Genomic_DNA"/>
</dbReference>
<dbReference type="PANTHER" id="PTHR28293">
    <property type="entry name" value="NUCLEAR RIM PROTEIN 1"/>
    <property type="match status" value="1"/>
</dbReference>
<keyword evidence="7" id="KW-1185">Reference proteome</keyword>
<accession>D3B9Y6</accession>
<feature type="compositionally biased region" description="Low complexity" evidence="5">
    <location>
        <begin position="1"/>
        <end position="13"/>
    </location>
</feature>
<evidence type="ECO:0000313" key="7">
    <source>
        <dbReference type="Proteomes" id="UP000001396"/>
    </source>
</evidence>
<feature type="region of interest" description="Disordered" evidence="5">
    <location>
        <begin position="1"/>
        <end position="76"/>
    </location>
</feature>
<proteinExistence type="predicted"/>
<dbReference type="Pfam" id="PF10332">
    <property type="entry name" value="DUF2418"/>
    <property type="match status" value="1"/>
</dbReference>
<keyword evidence="3" id="KW-1133">Transmembrane helix</keyword>
<dbReference type="InterPro" id="IPR018819">
    <property type="entry name" value="Nur1/Mug154"/>
</dbReference>
<comment type="subcellular location">
    <subcellularLocation>
        <location evidence="1">Endomembrane system</location>
        <topology evidence="1">Multi-pass membrane protein</topology>
    </subcellularLocation>
</comment>
<dbReference type="OMA" id="WDEYHEE"/>
<sequence>MNNSNNNNNNNNNTLKRTSISNKQQSNPFQSGSGSGSGSGIGTNLFQQQQQQQQQSHDFLDQNKNQNQQPPQQRRSSLYRYVETPPTPINIFTKRASVIPNVSGNGSGSGSGIGAVPMTPVTPIAPTKSGIYHNNFNTPISNSGGTGGSGNPIPMTASRKSVTVSAIKPKVHIYPSSPAGSNSENQSSSSSTFPISPYSSNSNNISTQFMDNSSFYWSPDDVDDIDQLEAQELFYIPGKSDISVDSGGSSSTMADSNRSTPAKIKPKTIKQRIQDITSYPINKWDEYHEEALILFNHPFYNSCIYVLCIILNALLFGYSIELFGNNVHLYRYTSNHFQSPNMHIEAIETPMGSVDNVVVLSVWEPKFTCKTIFTFFSPLHVALMVSAGSDLNRFINSTILSILISLGVCHQSNNKKNNNIFNRKYDGKIRDEKILFSQLCEEYNHQFKPKLGTMCKDAASQTSR</sequence>
<dbReference type="Proteomes" id="UP000001396">
    <property type="component" value="Unassembled WGS sequence"/>
</dbReference>
<dbReference type="InParanoid" id="D3B9Y6"/>
<feature type="compositionally biased region" description="Low complexity" evidence="5">
    <location>
        <begin position="176"/>
        <end position="196"/>
    </location>
</feature>
<evidence type="ECO:0000313" key="6">
    <source>
        <dbReference type="EMBL" id="EFA81373.1"/>
    </source>
</evidence>
<protein>
    <submittedName>
        <fullName evidence="6">Transmembrane protein</fullName>
    </submittedName>
</protein>
<dbReference type="PANTHER" id="PTHR28293:SF1">
    <property type="entry name" value="NUCLEAR RIM PROTEIN 1"/>
    <property type="match status" value="1"/>
</dbReference>
<gene>
    <name evidence="6" type="ORF">PPL_05357</name>
</gene>
<evidence type="ECO:0000256" key="4">
    <source>
        <dbReference type="ARBA" id="ARBA00023136"/>
    </source>
</evidence>
<keyword evidence="4" id="KW-0472">Membrane</keyword>
<feature type="compositionally biased region" description="Low complexity" evidence="5">
    <location>
        <begin position="62"/>
        <end position="73"/>
    </location>
</feature>
<keyword evidence="2 6" id="KW-0812">Transmembrane</keyword>
<feature type="region of interest" description="Disordered" evidence="5">
    <location>
        <begin position="244"/>
        <end position="267"/>
    </location>
</feature>
<comment type="caution">
    <text evidence="6">The sequence shown here is derived from an EMBL/GenBank/DDBJ whole genome shotgun (WGS) entry which is preliminary data.</text>
</comment>
<feature type="region of interest" description="Disordered" evidence="5">
    <location>
        <begin position="172"/>
        <end position="196"/>
    </location>
</feature>
<feature type="compositionally biased region" description="Polar residues" evidence="5">
    <location>
        <begin position="14"/>
        <end position="30"/>
    </location>
</feature>
<evidence type="ECO:0000256" key="5">
    <source>
        <dbReference type="SAM" id="MobiDB-lite"/>
    </source>
</evidence>
<organism evidence="6 7">
    <name type="scientific">Heterostelium pallidum (strain ATCC 26659 / Pp 5 / PN500)</name>
    <name type="common">Cellular slime mold</name>
    <name type="synonym">Polysphondylium pallidum</name>
    <dbReference type="NCBI Taxonomy" id="670386"/>
    <lineage>
        <taxon>Eukaryota</taxon>
        <taxon>Amoebozoa</taxon>
        <taxon>Evosea</taxon>
        <taxon>Eumycetozoa</taxon>
        <taxon>Dictyostelia</taxon>
        <taxon>Acytosteliales</taxon>
        <taxon>Acytosteliaceae</taxon>
        <taxon>Heterostelium</taxon>
    </lineage>
</organism>
<dbReference type="GeneID" id="31360842"/>
<dbReference type="GO" id="GO:0043007">
    <property type="term" value="P:maintenance of rDNA"/>
    <property type="evidence" value="ECO:0007669"/>
    <property type="project" value="TreeGrafter"/>
</dbReference>
<evidence type="ECO:0000256" key="1">
    <source>
        <dbReference type="ARBA" id="ARBA00004127"/>
    </source>
</evidence>
<reference evidence="6 7" key="1">
    <citation type="journal article" date="2011" name="Genome Res.">
        <title>Phylogeny-wide analysis of social amoeba genomes highlights ancient origins for complex intercellular communication.</title>
        <authorList>
            <person name="Heidel A.J."/>
            <person name="Lawal H.M."/>
            <person name="Felder M."/>
            <person name="Schilde C."/>
            <person name="Helps N.R."/>
            <person name="Tunggal B."/>
            <person name="Rivero F."/>
            <person name="John U."/>
            <person name="Schleicher M."/>
            <person name="Eichinger L."/>
            <person name="Platzer M."/>
            <person name="Noegel A.A."/>
            <person name="Schaap P."/>
            <person name="Gloeckner G."/>
        </authorList>
    </citation>
    <scope>NUCLEOTIDE SEQUENCE [LARGE SCALE GENOMIC DNA]</scope>
    <source>
        <strain evidence="7">ATCC 26659 / Pp 5 / PN500</strain>
    </source>
</reference>
<evidence type="ECO:0000256" key="3">
    <source>
        <dbReference type="ARBA" id="ARBA00022989"/>
    </source>
</evidence>
<dbReference type="GO" id="GO:0012505">
    <property type="term" value="C:endomembrane system"/>
    <property type="evidence" value="ECO:0007669"/>
    <property type="project" value="UniProtKB-SubCell"/>
</dbReference>